<dbReference type="InterPro" id="IPR003594">
    <property type="entry name" value="HATPase_dom"/>
</dbReference>
<dbReference type="InterPro" id="IPR035965">
    <property type="entry name" value="PAS-like_dom_sf"/>
</dbReference>
<dbReference type="InterPro" id="IPR001610">
    <property type="entry name" value="PAC"/>
</dbReference>
<proteinExistence type="predicted"/>
<comment type="catalytic activity">
    <reaction evidence="1">
        <text>ATP + protein L-histidine = ADP + protein N-phospho-L-histidine.</text>
        <dbReference type="EC" id="2.7.13.3"/>
    </reaction>
</comment>
<organism evidence="13 14">
    <name type="scientific">Methanochimaera problematica</name>
    <dbReference type="NCBI Taxonomy" id="2609417"/>
    <lineage>
        <taxon>Archaea</taxon>
        <taxon>Methanobacteriati</taxon>
        <taxon>Methanobacteriota</taxon>
        <taxon>Stenosarchaea group</taxon>
        <taxon>Methanomicrobia</taxon>
        <taxon>Methanomicrobiales</taxon>
        <taxon>Methanomicrobiaceae</taxon>
        <taxon>Methanochimaera</taxon>
    </lineage>
</organism>
<dbReference type="EC" id="2.7.13.3" evidence="2"/>
<dbReference type="GO" id="GO:0004673">
    <property type="term" value="F:protein histidine kinase activity"/>
    <property type="evidence" value="ECO:0007669"/>
    <property type="project" value="UniProtKB-EC"/>
</dbReference>
<dbReference type="GO" id="GO:0005524">
    <property type="term" value="F:ATP binding"/>
    <property type="evidence" value="ECO:0007669"/>
    <property type="project" value="UniProtKB-KW"/>
</dbReference>
<keyword evidence="6" id="KW-0418">Kinase</keyword>
<evidence type="ECO:0000313" key="13">
    <source>
        <dbReference type="EMBL" id="WOF17150.1"/>
    </source>
</evidence>
<dbReference type="InterPro" id="IPR000700">
    <property type="entry name" value="PAS-assoc_C"/>
</dbReference>
<dbReference type="CDD" id="cd00130">
    <property type="entry name" value="PAS"/>
    <property type="match status" value="3"/>
</dbReference>
<evidence type="ECO:0000256" key="3">
    <source>
        <dbReference type="ARBA" id="ARBA00022553"/>
    </source>
</evidence>
<dbReference type="InterPro" id="IPR005467">
    <property type="entry name" value="His_kinase_dom"/>
</dbReference>
<dbReference type="KEGG" id="mefw:F1737_10900"/>
<feature type="domain" description="Histidine kinase" evidence="10">
    <location>
        <begin position="517"/>
        <end position="710"/>
    </location>
</feature>
<dbReference type="PROSITE" id="PS50112">
    <property type="entry name" value="PAS"/>
    <property type="match status" value="1"/>
</dbReference>
<dbReference type="Pfam" id="PF07568">
    <property type="entry name" value="HisKA_2"/>
    <property type="match status" value="1"/>
</dbReference>
<dbReference type="PROSITE" id="PS50113">
    <property type="entry name" value="PAC"/>
    <property type="match status" value="2"/>
</dbReference>
<dbReference type="SUPFAM" id="SSF55874">
    <property type="entry name" value="ATPase domain of HSP90 chaperone/DNA topoisomerase II/histidine kinase"/>
    <property type="match status" value="1"/>
</dbReference>
<dbReference type="NCBIfam" id="TIGR00229">
    <property type="entry name" value="sensory_box"/>
    <property type="match status" value="3"/>
</dbReference>
<dbReference type="PANTHER" id="PTHR41523">
    <property type="entry name" value="TWO-COMPONENT SYSTEM SENSOR PROTEIN"/>
    <property type="match status" value="1"/>
</dbReference>
<keyword evidence="9" id="KW-0472">Membrane</keyword>
<evidence type="ECO:0000256" key="6">
    <source>
        <dbReference type="ARBA" id="ARBA00022777"/>
    </source>
</evidence>
<sequence length="714" mass="80471">MELKGIMNIRNTKTGFFSLAGYDLWDISIAVSTSVAFILMLLVRFSGITIFASHLIFIPIAIFAYRYPEKALIFSGILAVVYLLIFNILFSKAEEDYYRTVLRALAFLCVGGFVGYISGSRKLKKERYPDIFQNIPESVFVCGITPTGLIGKIQDCNKTALRYIGHSKEEIKNLCFYDLFPEKERNKMMNMTDISTSNECLSFESEISGKNGEIYPVEISTQLFGPENSLSAIIIAKDISLRKKAEAEILDSRWKLYEAHKIANLGYWEIDFDTWGQKWSDEAFMIFGMEPTADSRVTCLELQELIDPADAPEALENYYESINKGKDYSQQMRIMKPGGEKGWIKVSCQHYLDDSGKIIRSLGTVRDITNEVNTETKIKEQAEYFGTLLETIPNPVFYKDEKGVYKGCNQAYADMAGFTREEIVGKTVYEIFEKNTAEAQNIKDDLVHRASGTQVYESEIHGTDNRIINVIVSKAAVKDKYGNPAGIVGVIQDITEIKKTKANLFKSLEEKSVLLQEVNHRVKNNLAAISGILEIEKSRIDDEKALEFLTEAENRIQSMVIVHESLYHSGSVSEIDADEHFRNLAESVMSSYSHYIQPSLFVDTNYCKIDIKSAIPCSLVLNEILTNSMKYAFCGRKKGNISIILECSDGKMTLMVSDDGIGIPDDFDPDTSPTLGMKVIYNIVRLQLRGEVTLERTKGTKWIVTWPKNGSTTG</sequence>
<reference evidence="13 14" key="1">
    <citation type="submission" date="2019-09" db="EMBL/GenBank/DDBJ databases">
        <title>The complete genome of Methanoplanus sp. FWC-SCC4.</title>
        <authorList>
            <person name="Chen S.-C."/>
            <person name="Zhou Y.-Z."/>
            <person name="Lai M.-C."/>
        </authorList>
    </citation>
    <scope>NUCLEOTIDE SEQUENCE [LARGE SCALE GENOMIC DNA]</scope>
    <source>
        <strain evidence="13 14">FWC-SCC4</strain>
    </source>
</reference>
<evidence type="ECO:0000256" key="1">
    <source>
        <dbReference type="ARBA" id="ARBA00000085"/>
    </source>
</evidence>
<dbReference type="Gene3D" id="3.30.450.20">
    <property type="entry name" value="PAS domain"/>
    <property type="match status" value="3"/>
</dbReference>
<feature type="domain" description="PAC" evidence="12">
    <location>
        <begin position="454"/>
        <end position="506"/>
    </location>
</feature>
<dbReference type="Gene3D" id="3.30.565.10">
    <property type="entry name" value="Histidine kinase-like ATPase, C-terminal domain"/>
    <property type="match status" value="1"/>
</dbReference>
<keyword evidence="14" id="KW-1185">Reference proteome</keyword>
<evidence type="ECO:0000256" key="7">
    <source>
        <dbReference type="ARBA" id="ARBA00022840"/>
    </source>
</evidence>
<dbReference type="InterPro" id="IPR000014">
    <property type="entry name" value="PAS"/>
</dbReference>
<dbReference type="SUPFAM" id="SSF55785">
    <property type="entry name" value="PYP-like sensor domain (PAS domain)"/>
    <property type="match status" value="3"/>
</dbReference>
<dbReference type="PANTHER" id="PTHR41523:SF8">
    <property type="entry name" value="ETHYLENE RESPONSE SENSOR PROTEIN"/>
    <property type="match status" value="1"/>
</dbReference>
<evidence type="ECO:0000256" key="5">
    <source>
        <dbReference type="ARBA" id="ARBA00022741"/>
    </source>
</evidence>
<dbReference type="GeneID" id="85230683"/>
<dbReference type="InterPro" id="IPR036890">
    <property type="entry name" value="HATPase_C_sf"/>
</dbReference>
<keyword evidence="4" id="KW-0808">Transferase</keyword>
<dbReference type="InterPro" id="IPR013656">
    <property type="entry name" value="PAS_4"/>
</dbReference>
<evidence type="ECO:0000313" key="14">
    <source>
        <dbReference type="Proteomes" id="UP001301797"/>
    </source>
</evidence>
<evidence type="ECO:0000259" key="11">
    <source>
        <dbReference type="PROSITE" id="PS50112"/>
    </source>
</evidence>
<dbReference type="Proteomes" id="UP001301797">
    <property type="component" value="Chromosome"/>
</dbReference>
<keyword evidence="5" id="KW-0547">Nucleotide-binding</keyword>
<feature type="domain" description="PAS" evidence="11">
    <location>
        <begin position="381"/>
        <end position="438"/>
    </location>
</feature>
<evidence type="ECO:0000259" key="10">
    <source>
        <dbReference type="PROSITE" id="PS50109"/>
    </source>
</evidence>
<keyword evidence="9" id="KW-0812">Transmembrane</keyword>
<dbReference type="InterPro" id="IPR011495">
    <property type="entry name" value="Sig_transdc_His_kin_sub2_dim/P"/>
</dbReference>
<evidence type="ECO:0000256" key="9">
    <source>
        <dbReference type="SAM" id="Phobius"/>
    </source>
</evidence>
<feature type="transmembrane region" description="Helical" evidence="9">
    <location>
        <begin position="48"/>
        <end position="65"/>
    </location>
</feature>
<dbReference type="SMART" id="SM00091">
    <property type="entry name" value="PAS"/>
    <property type="match status" value="3"/>
</dbReference>
<dbReference type="RefSeq" id="WP_317136607.1">
    <property type="nucleotide sequence ID" value="NZ_CP043875.1"/>
</dbReference>
<protein>
    <recommendedName>
        <fullName evidence="2">histidine kinase</fullName>
        <ecNumber evidence="2">2.7.13.3</ecNumber>
    </recommendedName>
</protein>
<gene>
    <name evidence="13" type="ORF">F1737_10900</name>
</gene>
<keyword evidence="7" id="KW-0067">ATP-binding</keyword>
<evidence type="ECO:0000259" key="12">
    <source>
        <dbReference type="PROSITE" id="PS50113"/>
    </source>
</evidence>
<dbReference type="Pfam" id="PF08447">
    <property type="entry name" value="PAS_3"/>
    <property type="match status" value="1"/>
</dbReference>
<keyword evidence="8" id="KW-0843">Virulence</keyword>
<feature type="domain" description="PAC" evidence="12">
    <location>
        <begin position="328"/>
        <end position="380"/>
    </location>
</feature>
<dbReference type="AlphaFoldDB" id="A0AA97FD06"/>
<keyword evidence="3" id="KW-0597">Phosphoprotein</keyword>
<dbReference type="InterPro" id="IPR013655">
    <property type="entry name" value="PAS_fold_3"/>
</dbReference>
<dbReference type="EMBL" id="CP043875">
    <property type="protein sequence ID" value="WOF17150.1"/>
    <property type="molecule type" value="Genomic_DNA"/>
</dbReference>
<dbReference type="Pfam" id="PF02518">
    <property type="entry name" value="HATPase_c"/>
    <property type="match status" value="1"/>
</dbReference>
<name>A0AA97FD06_9EURY</name>
<dbReference type="PROSITE" id="PS50109">
    <property type="entry name" value="HIS_KIN"/>
    <property type="match status" value="1"/>
</dbReference>
<accession>A0AA97FD06</accession>
<keyword evidence="9" id="KW-1133">Transmembrane helix</keyword>
<dbReference type="Pfam" id="PF13426">
    <property type="entry name" value="PAS_9"/>
    <property type="match status" value="1"/>
</dbReference>
<evidence type="ECO:0000256" key="2">
    <source>
        <dbReference type="ARBA" id="ARBA00012438"/>
    </source>
</evidence>
<dbReference type="SMART" id="SM00086">
    <property type="entry name" value="PAC"/>
    <property type="match status" value="3"/>
</dbReference>
<evidence type="ECO:0000256" key="4">
    <source>
        <dbReference type="ARBA" id="ARBA00022679"/>
    </source>
</evidence>
<dbReference type="Pfam" id="PF08448">
    <property type="entry name" value="PAS_4"/>
    <property type="match status" value="1"/>
</dbReference>
<feature type="transmembrane region" description="Helical" evidence="9">
    <location>
        <begin position="97"/>
        <end position="117"/>
    </location>
</feature>
<feature type="transmembrane region" description="Helical" evidence="9">
    <location>
        <begin position="72"/>
        <end position="91"/>
    </location>
</feature>
<evidence type="ECO:0000256" key="8">
    <source>
        <dbReference type="ARBA" id="ARBA00023026"/>
    </source>
</evidence>